<dbReference type="InterPro" id="IPR006073">
    <property type="entry name" value="GTP-bd"/>
</dbReference>
<protein>
    <recommendedName>
        <fullName evidence="4">CP-type G domain-containing protein</fullName>
    </recommendedName>
</protein>
<evidence type="ECO:0000256" key="1">
    <source>
        <dbReference type="ARBA" id="ARBA00022741"/>
    </source>
</evidence>
<keyword evidence="1" id="KW-0547">Nucleotide-binding</keyword>
<dbReference type="GeneID" id="59236340"/>
<evidence type="ECO:0000256" key="3">
    <source>
        <dbReference type="SAM" id="MobiDB-lite"/>
    </source>
</evidence>
<dbReference type="RefSeq" id="XP_037144344.1">
    <property type="nucleotide sequence ID" value="XM_037288449.1"/>
</dbReference>
<organism evidence="5 6">
    <name type="scientific">Zygotorulaspora mrakii</name>
    <name type="common">Zygosaccharomyces mrakii</name>
    <dbReference type="NCBI Taxonomy" id="42260"/>
    <lineage>
        <taxon>Eukaryota</taxon>
        <taxon>Fungi</taxon>
        <taxon>Dikarya</taxon>
        <taxon>Ascomycota</taxon>
        <taxon>Saccharomycotina</taxon>
        <taxon>Saccharomycetes</taxon>
        <taxon>Saccharomycetales</taxon>
        <taxon>Saccharomycetaceae</taxon>
        <taxon>Zygotorulaspora</taxon>
    </lineage>
</organism>
<dbReference type="KEGG" id="zmk:HG535_0D03240"/>
<dbReference type="OrthoDB" id="269151at2759"/>
<dbReference type="EMBL" id="CP058607">
    <property type="protein sequence ID" value="QLG72616.1"/>
    <property type="molecule type" value="Genomic_DNA"/>
</dbReference>
<evidence type="ECO:0000313" key="5">
    <source>
        <dbReference type="EMBL" id="QLG72616.1"/>
    </source>
</evidence>
<dbReference type="PROSITE" id="PS51721">
    <property type="entry name" value="G_CP"/>
    <property type="match status" value="1"/>
</dbReference>
<evidence type="ECO:0000313" key="6">
    <source>
        <dbReference type="Proteomes" id="UP000509704"/>
    </source>
</evidence>
<feature type="region of interest" description="Disordered" evidence="3">
    <location>
        <begin position="330"/>
        <end position="353"/>
    </location>
</feature>
<proteinExistence type="predicted"/>
<sequence>MFMPRYVFPTYNIAKQDFKGHQLKALRKLDSLKPQIQLICEIRDIRAPLSTRNVLIDKIIDKRFHEKLVIYTRKDLMTHNPEYLQKLSAWHEQIGENYIMINSKRAPDVANVLKTLQWYKKKYHDNLDGIPPPMGYKVLVSGMPNVGKSTLINSLRYLGSDANRGKKVARTGAEAGITRSTSELIRIGAAHDQLYLIDTPGIGLPGRLNVGNKMIVLSLCGCIKQGVIDPIIEADYLLFLMNLQRGATERSSFLQWYPAIGERPSNDIYEVLERMRKNRKSTLEDLARSWIQRTILSHDLIFDKELLLPADDFSFRDYVRNEVASSASFGMSTENTRRTTRQNDSSLFRKHIQ</sequence>
<dbReference type="GO" id="GO:0005739">
    <property type="term" value="C:mitochondrion"/>
    <property type="evidence" value="ECO:0007669"/>
    <property type="project" value="TreeGrafter"/>
</dbReference>
<dbReference type="SUPFAM" id="SSF52540">
    <property type="entry name" value="P-loop containing nucleoside triphosphate hydrolases"/>
    <property type="match status" value="1"/>
</dbReference>
<dbReference type="GO" id="GO:0005525">
    <property type="term" value="F:GTP binding"/>
    <property type="evidence" value="ECO:0007669"/>
    <property type="project" value="UniProtKB-KW"/>
</dbReference>
<dbReference type="Proteomes" id="UP000509704">
    <property type="component" value="Chromosome 4"/>
</dbReference>
<keyword evidence="6" id="KW-1185">Reference proteome</keyword>
<dbReference type="PANTHER" id="PTHR45782">
    <property type="entry name" value="MITOCHONDRIAL RIBOSOME-ASSOCIATED GTPASE 1"/>
    <property type="match status" value="1"/>
</dbReference>
<dbReference type="InterPro" id="IPR027417">
    <property type="entry name" value="P-loop_NTPase"/>
</dbReference>
<dbReference type="Gene3D" id="3.40.50.300">
    <property type="entry name" value="P-loop containing nucleotide triphosphate hydrolases"/>
    <property type="match status" value="1"/>
</dbReference>
<dbReference type="PANTHER" id="PTHR45782:SF4">
    <property type="entry name" value="MITOCHONDRIAL RIBOSOME-ASSOCIATED GTPASE 1"/>
    <property type="match status" value="1"/>
</dbReference>
<dbReference type="Pfam" id="PF01926">
    <property type="entry name" value="MMR_HSR1"/>
    <property type="match status" value="1"/>
</dbReference>
<dbReference type="GO" id="GO:0003924">
    <property type="term" value="F:GTPase activity"/>
    <property type="evidence" value="ECO:0007669"/>
    <property type="project" value="TreeGrafter"/>
</dbReference>
<keyword evidence="2" id="KW-0342">GTP-binding</keyword>
<dbReference type="GO" id="GO:0042254">
    <property type="term" value="P:ribosome biogenesis"/>
    <property type="evidence" value="ECO:0007669"/>
    <property type="project" value="UniProtKB-ARBA"/>
</dbReference>
<accession>A0A7H9B2F9</accession>
<evidence type="ECO:0000259" key="4">
    <source>
        <dbReference type="PROSITE" id="PS51721"/>
    </source>
</evidence>
<reference evidence="5 6" key="1">
    <citation type="submission" date="2020-07" db="EMBL/GenBank/DDBJ databases">
        <title>The yeast mating-type switching endonuclease HO is a domesticated member of an unorthodox homing genetic element family.</title>
        <authorList>
            <person name="Coughlan A.Y."/>
            <person name="Lombardi L."/>
            <person name="Braun-Galleani S."/>
            <person name="Martos A.R."/>
            <person name="Galeote V."/>
            <person name="Bigey F."/>
            <person name="Dequin S."/>
            <person name="Byrne K.P."/>
            <person name="Wolfe K.H."/>
        </authorList>
    </citation>
    <scope>NUCLEOTIDE SEQUENCE [LARGE SCALE GENOMIC DNA]</scope>
    <source>
        <strain evidence="5 6">NRRL Y-6702</strain>
    </source>
</reference>
<dbReference type="GO" id="GO:0032543">
    <property type="term" value="P:mitochondrial translation"/>
    <property type="evidence" value="ECO:0007669"/>
    <property type="project" value="TreeGrafter"/>
</dbReference>
<dbReference type="CDD" id="cd01856">
    <property type="entry name" value="YlqF"/>
    <property type="match status" value="1"/>
</dbReference>
<dbReference type="InterPro" id="IPR030378">
    <property type="entry name" value="G_CP_dom"/>
</dbReference>
<gene>
    <name evidence="5" type="ORF">HG535_0D03240</name>
</gene>
<feature type="domain" description="CP-type G" evidence="4">
    <location>
        <begin position="26"/>
        <end position="205"/>
    </location>
</feature>
<dbReference type="AlphaFoldDB" id="A0A7H9B2F9"/>
<evidence type="ECO:0000256" key="2">
    <source>
        <dbReference type="ARBA" id="ARBA00023134"/>
    </source>
</evidence>
<name>A0A7H9B2F9_ZYGMR</name>